<dbReference type="KEGG" id="plue:EWM63_30205"/>
<evidence type="ECO:0000313" key="2">
    <source>
        <dbReference type="Proteomes" id="UP000290637"/>
    </source>
</evidence>
<dbReference type="AlphaFoldDB" id="A0A4V0Z4F0"/>
<keyword evidence="2" id="KW-1185">Reference proteome</keyword>
<name>A0A4V0Z4F0_9BURK</name>
<dbReference type="Proteomes" id="UP000290637">
    <property type="component" value="Chromosome"/>
</dbReference>
<organism evidence="1 2">
    <name type="scientific">Pseudoduganella lutea</name>
    <dbReference type="NCBI Taxonomy" id="321985"/>
    <lineage>
        <taxon>Bacteria</taxon>
        <taxon>Pseudomonadati</taxon>
        <taxon>Pseudomonadota</taxon>
        <taxon>Betaproteobacteria</taxon>
        <taxon>Burkholderiales</taxon>
        <taxon>Oxalobacteraceae</taxon>
        <taxon>Telluria group</taxon>
        <taxon>Pseudoduganella</taxon>
    </lineage>
</organism>
<evidence type="ECO:0000313" key="1">
    <source>
        <dbReference type="EMBL" id="QBE66713.1"/>
    </source>
</evidence>
<protein>
    <submittedName>
        <fullName evidence="1">Uncharacterized protein</fullName>
    </submittedName>
</protein>
<gene>
    <name evidence="1" type="ORF">EWM63_30205</name>
</gene>
<dbReference type="RefSeq" id="WP_130189820.1">
    <property type="nucleotide sequence ID" value="NZ_CP035913.1"/>
</dbReference>
<dbReference type="EMBL" id="CP035913">
    <property type="protein sequence ID" value="QBE66713.1"/>
    <property type="molecule type" value="Genomic_DNA"/>
</dbReference>
<reference evidence="1 2" key="1">
    <citation type="submission" date="2019-02" db="EMBL/GenBank/DDBJ databases">
        <title>Draft Genome Sequences of Six Type Strains of the Genus Massilia.</title>
        <authorList>
            <person name="Miess H."/>
            <person name="Frediansyhah A."/>
            <person name="Gross H."/>
        </authorList>
    </citation>
    <scope>NUCLEOTIDE SEQUENCE [LARGE SCALE GENOMIC DNA]</scope>
    <source>
        <strain evidence="1 2">DSM 17473</strain>
    </source>
</reference>
<sequence>MNDVLVELLPCTGQTAAPIWACLFNASPGFFAPLARSALSKNILPEIQASSSADRRHYSGSSASARIGNPGVVRGATDAFIGRLDCKPGASVRYWHLPRHFRLTILPPQAKNENYFYDVLILIRTATTSAGTTVSLIQFMTELISCTAGFSADN</sequence>
<accession>A0A4V0Z4F0</accession>
<proteinExistence type="predicted"/>